<comment type="caution">
    <text evidence="5">The sequence shown here is derived from an EMBL/GenBank/DDBJ whole genome shotgun (WGS) entry which is preliminary data.</text>
</comment>
<gene>
    <name evidence="5" type="ORF">FHS30_001378</name>
</gene>
<dbReference type="RefSeq" id="WP_183909690.1">
    <property type="nucleotide sequence ID" value="NZ_JACHXZ010000002.1"/>
</dbReference>
<keyword evidence="4 5" id="KW-0808">Transferase</keyword>
<dbReference type="NCBIfam" id="TIGR03012">
    <property type="entry name" value="sulf_tusD_dsrE"/>
    <property type="match status" value="1"/>
</dbReference>
<dbReference type="InterPro" id="IPR003787">
    <property type="entry name" value="Sulphur_relay_DsrE/F-like"/>
</dbReference>
<comment type="subcellular location">
    <subcellularLocation>
        <location evidence="1">Cytoplasm</location>
    </subcellularLocation>
</comment>
<organism evidence="5 6">
    <name type="scientific">Simiduia aestuariiviva</name>
    <dbReference type="NCBI Taxonomy" id="1510459"/>
    <lineage>
        <taxon>Bacteria</taxon>
        <taxon>Pseudomonadati</taxon>
        <taxon>Pseudomonadota</taxon>
        <taxon>Gammaproteobacteria</taxon>
        <taxon>Cellvibrionales</taxon>
        <taxon>Cellvibrionaceae</taxon>
        <taxon>Simiduia</taxon>
    </lineage>
</organism>
<dbReference type="SUPFAM" id="SSF75169">
    <property type="entry name" value="DsrEFH-like"/>
    <property type="match status" value="1"/>
</dbReference>
<evidence type="ECO:0000313" key="5">
    <source>
        <dbReference type="EMBL" id="MBB3168194.1"/>
    </source>
</evidence>
<reference evidence="5 6" key="1">
    <citation type="submission" date="2020-08" db="EMBL/GenBank/DDBJ databases">
        <title>Genomic Encyclopedia of Type Strains, Phase III (KMG-III): the genomes of soil and plant-associated and newly described type strains.</title>
        <authorList>
            <person name="Whitman W."/>
        </authorList>
    </citation>
    <scope>NUCLEOTIDE SEQUENCE [LARGE SCALE GENOMIC DNA]</scope>
    <source>
        <strain evidence="5 6">CECT 8571</strain>
    </source>
</reference>
<dbReference type="Proteomes" id="UP000559987">
    <property type="component" value="Unassembled WGS sequence"/>
</dbReference>
<dbReference type="EMBL" id="JACHXZ010000002">
    <property type="protein sequence ID" value="MBB3168194.1"/>
    <property type="molecule type" value="Genomic_DNA"/>
</dbReference>
<name>A0A839UJB4_9GAMM</name>
<dbReference type="InterPro" id="IPR017463">
    <property type="entry name" value="Sulphur_relay_TusD/DsrE"/>
</dbReference>
<dbReference type="PANTHER" id="PTHR34874">
    <property type="entry name" value="PROTEIN YCHN"/>
    <property type="match status" value="1"/>
</dbReference>
<dbReference type="Pfam" id="PF02635">
    <property type="entry name" value="DsrE"/>
    <property type="match status" value="1"/>
</dbReference>
<accession>A0A839UJB4</accession>
<dbReference type="InterPro" id="IPR027396">
    <property type="entry name" value="DsrEFH-like"/>
</dbReference>
<keyword evidence="3" id="KW-0963">Cytoplasm</keyword>
<dbReference type="GO" id="GO:0002143">
    <property type="term" value="P:tRNA wobble position uridine thiolation"/>
    <property type="evidence" value="ECO:0007669"/>
    <property type="project" value="TreeGrafter"/>
</dbReference>
<dbReference type="GO" id="GO:0097163">
    <property type="term" value="F:sulfur carrier activity"/>
    <property type="evidence" value="ECO:0007669"/>
    <property type="project" value="TreeGrafter"/>
</dbReference>
<comment type="similarity">
    <text evidence="2">Belongs to the DsrE/TusD family.</text>
</comment>
<evidence type="ECO:0000256" key="4">
    <source>
        <dbReference type="ARBA" id="ARBA00022679"/>
    </source>
</evidence>
<evidence type="ECO:0000256" key="3">
    <source>
        <dbReference type="ARBA" id="ARBA00022490"/>
    </source>
</evidence>
<dbReference type="NCBIfam" id="NF001237">
    <property type="entry name" value="PRK00207.1"/>
    <property type="match status" value="1"/>
</dbReference>
<keyword evidence="6" id="KW-1185">Reference proteome</keyword>
<dbReference type="EC" id="2.8.1.-" evidence="5"/>
<sequence length="128" mass="13878">MEYALLIIAEPASAGERSALDFAQALIKAGHSLRRVFFYGAAVATASALQQPPQGETPLQKRWQALAQEHHTELIVCIAAALRRGIIDARESQRYTLPAHNLAEHFTLSGLGQLVEASVSADRLITFG</sequence>
<dbReference type="Gene3D" id="3.40.1260.10">
    <property type="entry name" value="DsrEFH-like"/>
    <property type="match status" value="1"/>
</dbReference>
<proteinExistence type="inferred from homology"/>
<dbReference type="AlphaFoldDB" id="A0A839UJB4"/>
<protein>
    <submittedName>
        <fullName evidence="5">tRNA 2-thiouridine synthesizing protein D</fullName>
        <ecNumber evidence="5">2.8.1.-</ecNumber>
    </submittedName>
</protein>
<dbReference type="GO" id="GO:1990228">
    <property type="term" value="C:sulfurtransferase complex"/>
    <property type="evidence" value="ECO:0007669"/>
    <property type="project" value="TreeGrafter"/>
</dbReference>
<evidence type="ECO:0000256" key="1">
    <source>
        <dbReference type="ARBA" id="ARBA00004496"/>
    </source>
</evidence>
<dbReference type="PANTHER" id="PTHR34874:SF3">
    <property type="entry name" value="SULFURTRANSFERASE TUSD"/>
    <property type="match status" value="1"/>
</dbReference>
<dbReference type="GO" id="GO:0016783">
    <property type="term" value="F:sulfurtransferase activity"/>
    <property type="evidence" value="ECO:0007669"/>
    <property type="project" value="InterPro"/>
</dbReference>
<evidence type="ECO:0000256" key="2">
    <source>
        <dbReference type="ARBA" id="ARBA00007067"/>
    </source>
</evidence>
<evidence type="ECO:0000313" key="6">
    <source>
        <dbReference type="Proteomes" id="UP000559987"/>
    </source>
</evidence>